<dbReference type="AlphaFoldDB" id="A0A0A9EWQ4"/>
<sequence length="44" mass="4458">MLQELGFSGAMGMVSVSESNAGAAFCDPGRSRSLVCPGSRPAPE</sequence>
<feature type="region of interest" description="Disordered" evidence="1">
    <location>
        <begin position="23"/>
        <end position="44"/>
    </location>
</feature>
<protein>
    <submittedName>
        <fullName evidence="2">Uncharacterized protein</fullName>
    </submittedName>
</protein>
<proteinExistence type="predicted"/>
<organism evidence="2">
    <name type="scientific">Arundo donax</name>
    <name type="common">Giant reed</name>
    <name type="synonym">Donax arundinaceus</name>
    <dbReference type="NCBI Taxonomy" id="35708"/>
    <lineage>
        <taxon>Eukaryota</taxon>
        <taxon>Viridiplantae</taxon>
        <taxon>Streptophyta</taxon>
        <taxon>Embryophyta</taxon>
        <taxon>Tracheophyta</taxon>
        <taxon>Spermatophyta</taxon>
        <taxon>Magnoliopsida</taxon>
        <taxon>Liliopsida</taxon>
        <taxon>Poales</taxon>
        <taxon>Poaceae</taxon>
        <taxon>PACMAD clade</taxon>
        <taxon>Arundinoideae</taxon>
        <taxon>Arundineae</taxon>
        <taxon>Arundo</taxon>
    </lineage>
</organism>
<evidence type="ECO:0000313" key="2">
    <source>
        <dbReference type="EMBL" id="JAE03409.1"/>
    </source>
</evidence>
<name>A0A0A9EWQ4_ARUDO</name>
<reference evidence="2" key="1">
    <citation type="submission" date="2014-09" db="EMBL/GenBank/DDBJ databases">
        <authorList>
            <person name="Magalhaes I.L.F."/>
            <person name="Oliveira U."/>
            <person name="Santos F.R."/>
            <person name="Vidigal T.H.D.A."/>
            <person name="Brescovit A.D."/>
            <person name="Santos A.J."/>
        </authorList>
    </citation>
    <scope>NUCLEOTIDE SEQUENCE</scope>
    <source>
        <tissue evidence="2">Shoot tissue taken approximately 20 cm above the soil surface</tissue>
    </source>
</reference>
<reference evidence="2" key="2">
    <citation type="journal article" date="2015" name="Data Brief">
        <title>Shoot transcriptome of the giant reed, Arundo donax.</title>
        <authorList>
            <person name="Barrero R.A."/>
            <person name="Guerrero F.D."/>
            <person name="Moolhuijzen P."/>
            <person name="Goolsby J.A."/>
            <person name="Tidwell J."/>
            <person name="Bellgard S.E."/>
            <person name="Bellgard M.I."/>
        </authorList>
    </citation>
    <scope>NUCLEOTIDE SEQUENCE</scope>
    <source>
        <tissue evidence="2">Shoot tissue taken approximately 20 cm above the soil surface</tissue>
    </source>
</reference>
<accession>A0A0A9EWQ4</accession>
<evidence type="ECO:0000256" key="1">
    <source>
        <dbReference type="SAM" id="MobiDB-lite"/>
    </source>
</evidence>
<dbReference type="EMBL" id="GBRH01194487">
    <property type="protein sequence ID" value="JAE03409.1"/>
    <property type="molecule type" value="Transcribed_RNA"/>
</dbReference>